<keyword evidence="3" id="KW-1185">Reference proteome</keyword>
<dbReference type="Proteomes" id="UP000601108">
    <property type="component" value="Unassembled WGS sequence"/>
</dbReference>
<feature type="transmembrane region" description="Helical" evidence="1">
    <location>
        <begin position="35"/>
        <end position="61"/>
    </location>
</feature>
<organism evidence="2 3">
    <name type="scientific">Aquimarina muelleri</name>
    <dbReference type="NCBI Taxonomy" id="279356"/>
    <lineage>
        <taxon>Bacteria</taxon>
        <taxon>Pseudomonadati</taxon>
        <taxon>Bacteroidota</taxon>
        <taxon>Flavobacteriia</taxon>
        <taxon>Flavobacteriales</taxon>
        <taxon>Flavobacteriaceae</taxon>
        <taxon>Aquimarina</taxon>
    </lineage>
</organism>
<proteinExistence type="predicted"/>
<dbReference type="EMBL" id="BMWS01000034">
    <property type="protein sequence ID" value="GGX32315.1"/>
    <property type="molecule type" value="Genomic_DNA"/>
</dbReference>
<feature type="transmembrane region" description="Helical" evidence="1">
    <location>
        <begin position="116"/>
        <end position="136"/>
    </location>
</feature>
<sequence length="151" mass="17264">MDENVLIISTILLLGCIVYTFIFRASLKLKMNTNVYLLSVTYFIAPMSLLLTLLVLTFTLYQTHTVKTKLNTFIFWWILINTVFTIVPYAVDNLSNDLRNFSTDPAGSVMASGLDFIIQVVFQSITLVTTIIIFFVHKNYVQKRKAGIHEN</sequence>
<keyword evidence="1" id="KW-0812">Transmembrane</keyword>
<dbReference type="AlphaFoldDB" id="A0A918N4W7"/>
<feature type="transmembrane region" description="Helical" evidence="1">
    <location>
        <begin position="73"/>
        <end position="91"/>
    </location>
</feature>
<accession>A0A918N4W7</accession>
<evidence type="ECO:0000313" key="3">
    <source>
        <dbReference type="Proteomes" id="UP000601108"/>
    </source>
</evidence>
<evidence type="ECO:0000256" key="1">
    <source>
        <dbReference type="SAM" id="Phobius"/>
    </source>
</evidence>
<dbReference type="RefSeq" id="WP_155837924.1">
    <property type="nucleotide sequence ID" value="NZ_BMWS01000034.1"/>
</dbReference>
<reference evidence="2 3" key="1">
    <citation type="journal article" date="2014" name="Int. J. Syst. Evol. Microbiol.">
        <title>Complete genome sequence of Corynebacterium casei LMG S-19264T (=DSM 44701T), isolated from a smear-ripened cheese.</title>
        <authorList>
            <consortium name="US DOE Joint Genome Institute (JGI-PGF)"/>
            <person name="Walter F."/>
            <person name="Albersmeier A."/>
            <person name="Kalinowski J."/>
            <person name="Ruckert C."/>
        </authorList>
    </citation>
    <scope>NUCLEOTIDE SEQUENCE [LARGE SCALE GENOMIC DNA]</scope>
    <source>
        <strain evidence="2 3">KCTC 12285</strain>
    </source>
</reference>
<comment type="caution">
    <text evidence="2">The sequence shown here is derived from an EMBL/GenBank/DDBJ whole genome shotgun (WGS) entry which is preliminary data.</text>
</comment>
<evidence type="ECO:0000313" key="2">
    <source>
        <dbReference type="EMBL" id="GGX32315.1"/>
    </source>
</evidence>
<gene>
    <name evidence="2" type="ORF">GCM10007384_36460</name>
</gene>
<keyword evidence="1" id="KW-1133">Transmembrane helix</keyword>
<feature type="transmembrane region" description="Helical" evidence="1">
    <location>
        <begin position="5"/>
        <end position="23"/>
    </location>
</feature>
<protein>
    <submittedName>
        <fullName evidence="2">Uncharacterized protein</fullName>
    </submittedName>
</protein>
<keyword evidence="1" id="KW-0472">Membrane</keyword>
<name>A0A918N4W7_9FLAO</name>